<dbReference type="AlphaFoldDB" id="A0A5B8M446"/>
<gene>
    <name evidence="1" type="ORF">FPZ11_13070</name>
</gene>
<dbReference type="KEGG" id="huw:FPZ11_13070"/>
<evidence type="ECO:0000313" key="2">
    <source>
        <dbReference type="Proteomes" id="UP000320216"/>
    </source>
</evidence>
<dbReference type="EMBL" id="CP042305">
    <property type="protein sequence ID" value="QDZ15568.1"/>
    <property type="molecule type" value="Genomic_DNA"/>
</dbReference>
<dbReference type="OrthoDB" id="9796999at2"/>
<dbReference type="Pfam" id="PF13376">
    <property type="entry name" value="OmdA"/>
    <property type="match status" value="1"/>
</dbReference>
<dbReference type="RefSeq" id="WP_146321577.1">
    <property type="nucleotide sequence ID" value="NZ_CP042305.1"/>
</dbReference>
<proteinExistence type="predicted"/>
<evidence type="ECO:0008006" key="3">
    <source>
        <dbReference type="Google" id="ProtNLM"/>
    </source>
</evidence>
<organism evidence="1 2">
    <name type="scientific">Humibacter ginsenosidimutans</name>
    <dbReference type="NCBI Taxonomy" id="2599293"/>
    <lineage>
        <taxon>Bacteria</taxon>
        <taxon>Bacillati</taxon>
        <taxon>Actinomycetota</taxon>
        <taxon>Actinomycetes</taxon>
        <taxon>Micrococcales</taxon>
        <taxon>Microbacteriaceae</taxon>
        <taxon>Humibacter</taxon>
    </lineage>
</organism>
<keyword evidence="2" id="KW-1185">Reference proteome</keyword>
<accession>A0A5B8M446</accession>
<evidence type="ECO:0000313" key="1">
    <source>
        <dbReference type="EMBL" id="QDZ15568.1"/>
    </source>
</evidence>
<reference evidence="1 2" key="1">
    <citation type="submission" date="2019-07" db="EMBL/GenBank/DDBJ databases">
        <title>Full genome sequence of Humibacter sp. WJ7-1.</title>
        <authorList>
            <person name="Im W.-T."/>
        </authorList>
    </citation>
    <scope>NUCLEOTIDE SEQUENCE [LARGE SCALE GENOMIC DNA]</scope>
    <source>
        <strain evidence="1 2">WJ7-1</strain>
    </source>
</reference>
<protein>
    <recommendedName>
        <fullName evidence="3">YdeI/OmpD-associated family protein</fullName>
    </recommendedName>
</protein>
<sequence>MGGDDAEHVHLETAETWRAWLLQHHERSSGVWLVSWRPATGRAAIGYDEAITEAVAFGWVDSQSKSLDGQRTELWFAPRRPGSAWSRTNKERVALLEAEGRMTDAGRRLVDAAKANGMWTILDDADALIVPDDLAVALEHGGLRSAWDAQTPGTRRATLTKIALAKRPETRARYVNGAVAGLSPSRQ</sequence>
<name>A0A5B8M446_9MICO</name>
<dbReference type="Proteomes" id="UP000320216">
    <property type="component" value="Chromosome"/>
</dbReference>